<protein>
    <submittedName>
        <fullName evidence="1">Uncharacterized protein</fullName>
    </submittedName>
</protein>
<name>A0A7W8JS86_9DEIO</name>
<gene>
    <name evidence="1" type="ORF">HNQ08_001326</name>
</gene>
<dbReference type="RefSeq" id="WP_184128710.1">
    <property type="nucleotide sequence ID" value="NZ_JACHFL010000002.1"/>
</dbReference>
<dbReference type="Proteomes" id="UP000552709">
    <property type="component" value="Unassembled WGS sequence"/>
</dbReference>
<comment type="caution">
    <text evidence="1">The sequence shown here is derived from an EMBL/GenBank/DDBJ whole genome shotgun (WGS) entry which is preliminary data.</text>
</comment>
<reference evidence="1 2" key="1">
    <citation type="submission" date="2020-08" db="EMBL/GenBank/DDBJ databases">
        <title>Genomic Encyclopedia of Type Strains, Phase IV (KMG-IV): sequencing the most valuable type-strain genomes for metagenomic binning, comparative biology and taxonomic classification.</title>
        <authorList>
            <person name="Goeker M."/>
        </authorList>
    </citation>
    <scope>NUCLEOTIDE SEQUENCE [LARGE SCALE GENOMIC DNA]</scope>
    <source>
        <strain evidence="1 2">DSM 27939</strain>
    </source>
</reference>
<dbReference type="AlphaFoldDB" id="A0A7W8JS86"/>
<sequence length="153" mass="16775">MQAESAHTAPQNIQLEFFHPSGQPVIFYEMGEEFVKANKIDQSWLNGPVRVAIAGRLSQAGNTFYDFSMTGLSLPDGIQTLLRVEGNLLPFSEQLKSKAGNPTRKSRAEVIIGGQIYIVQGHLTVGKSGHYIKVVAHKKPSTPVPRPRGGVFF</sequence>
<keyword evidence="2" id="KW-1185">Reference proteome</keyword>
<evidence type="ECO:0000313" key="2">
    <source>
        <dbReference type="Proteomes" id="UP000552709"/>
    </source>
</evidence>
<organism evidence="1 2">
    <name type="scientific">Deinococcus humi</name>
    <dbReference type="NCBI Taxonomy" id="662880"/>
    <lineage>
        <taxon>Bacteria</taxon>
        <taxon>Thermotogati</taxon>
        <taxon>Deinococcota</taxon>
        <taxon>Deinococci</taxon>
        <taxon>Deinococcales</taxon>
        <taxon>Deinococcaceae</taxon>
        <taxon>Deinococcus</taxon>
    </lineage>
</organism>
<dbReference type="EMBL" id="JACHFL010000002">
    <property type="protein sequence ID" value="MBB5362241.1"/>
    <property type="molecule type" value="Genomic_DNA"/>
</dbReference>
<accession>A0A7W8JS86</accession>
<evidence type="ECO:0000313" key="1">
    <source>
        <dbReference type="EMBL" id="MBB5362241.1"/>
    </source>
</evidence>
<proteinExistence type="predicted"/>